<evidence type="ECO:0000313" key="1">
    <source>
        <dbReference type="EMBL" id="MEZ0164767.1"/>
    </source>
</evidence>
<dbReference type="Proteomes" id="UP001565927">
    <property type="component" value="Unassembled WGS sequence"/>
</dbReference>
<evidence type="ECO:0000313" key="2">
    <source>
        <dbReference type="Proteomes" id="UP001565927"/>
    </source>
</evidence>
<name>A0ABV4H1R7_9ACTN</name>
<comment type="caution">
    <text evidence="1">The sequence shown here is derived from an EMBL/GenBank/DDBJ whole genome shotgun (WGS) entry which is preliminary data.</text>
</comment>
<accession>A0ABV4H1R7</accession>
<reference evidence="1 2" key="1">
    <citation type="submission" date="2024-07" db="EMBL/GenBank/DDBJ databases">
        <authorList>
            <person name="Thanompreechachai J."/>
            <person name="Duangmal K."/>
        </authorList>
    </citation>
    <scope>NUCLEOTIDE SEQUENCE [LARGE SCALE GENOMIC DNA]</scope>
    <source>
        <strain evidence="1 2">LSe6-4</strain>
    </source>
</reference>
<protein>
    <submittedName>
        <fullName evidence="1">Uncharacterized protein</fullName>
    </submittedName>
</protein>
<dbReference type="EMBL" id="JBGFTU010000008">
    <property type="protein sequence ID" value="MEZ0164767.1"/>
    <property type="molecule type" value="Genomic_DNA"/>
</dbReference>
<gene>
    <name evidence="1" type="ORF">AB2L27_08315</name>
</gene>
<keyword evidence="2" id="KW-1185">Reference proteome</keyword>
<organism evidence="1 2">
    <name type="scientific">Kineococcus halophytocola</name>
    <dbReference type="NCBI Taxonomy" id="3234027"/>
    <lineage>
        <taxon>Bacteria</taxon>
        <taxon>Bacillati</taxon>
        <taxon>Actinomycetota</taxon>
        <taxon>Actinomycetes</taxon>
        <taxon>Kineosporiales</taxon>
        <taxon>Kineosporiaceae</taxon>
        <taxon>Kineococcus</taxon>
    </lineage>
</organism>
<proteinExistence type="predicted"/>
<sequence length="270" mass="30999">MEHLLAGRAVDHARERDEWGWFLEDARTGDYEQEISRGSGVYTVGPPEGTSWIRWAEWVEHRLTEVAADESTVYDLPPFLYCWRSCTAELDPGAEDLVRAALSTVEPPEGTSVRDYLVVEAPGTVGVVERPGEDPAHPHRTSTRWLGVVVERTDETRVLRVNAVDPQVDERFPEWGSRWPVLTAALGGWFSDAALGVDDPWYQQATMLESESDERLAELVREGRELLLLDDEDLWAFVSSAGSCVQPPHLRWWFEWMFWRIETFDWKRRA</sequence>